<sequence length="294" mass="32226">MAEDNVVTSKLGVLYGLDENINPLKATNLLPCSAEGEDNQNILFTNSHAVSIIQKLSEFKEHSSNISNKFKNFGQPENTTLVEQSVSFQSTSNCVSSKSLVIENNDKTDGVSSLNDLNSKPSSTLLADTLYQDDLGKEHHIQAIPDSRKAELIHASSKKQTIPKSEDLKQTLNSGNFLENHSEAGPDVAEFSEEELRSVAELFKEPSAFDFFQKASIRNYFVKSLLWVAFLSQERSAQDSGLDISGDSNSLNAACGNEKEYEGAQSSSFMTTDSTTVMLDAPIDMNCKSGSMKR</sequence>
<dbReference type="Proteomes" id="UP001054945">
    <property type="component" value="Unassembled WGS sequence"/>
</dbReference>
<dbReference type="AlphaFoldDB" id="A0AAV4VTX4"/>
<comment type="caution">
    <text evidence="1">The sequence shown here is derived from an EMBL/GenBank/DDBJ whole genome shotgun (WGS) entry which is preliminary data.</text>
</comment>
<proteinExistence type="predicted"/>
<organism evidence="1 2">
    <name type="scientific">Caerostris extrusa</name>
    <name type="common">Bark spider</name>
    <name type="synonym">Caerostris bankana</name>
    <dbReference type="NCBI Taxonomy" id="172846"/>
    <lineage>
        <taxon>Eukaryota</taxon>
        <taxon>Metazoa</taxon>
        <taxon>Ecdysozoa</taxon>
        <taxon>Arthropoda</taxon>
        <taxon>Chelicerata</taxon>
        <taxon>Arachnida</taxon>
        <taxon>Araneae</taxon>
        <taxon>Araneomorphae</taxon>
        <taxon>Entelegynae</taxon>
        <taxon>Araneoidea</taxon>
        <taxon>Araneidae</taxon>
        <taxon>Caerostris</taxon>
    </lineage>
</organism>
<evidence type="ECO:0000313" key="2">
    <source>
        <dbReference type="Proteomes" id="UP001054945"/>
    </source>
</evidence>
<protein>
    <submittedName>
        <fullName evidence="1">Transforming acidic coiled-coil-containing protein 1</fullName>
    </submittedName>
</protein>
<accession>A0AAV4VTX4</accession>
<reference evidence="1 2" key="1">
    <citation type="submission" date="2021-06" db="EMBL/GenBank/DDBJ databases">
        <title>Caerostris extrusa draft genome.</title>
        <authorList>
            <person name="Kono N."/>
            <person name="Arakawa K."/>
        </authorList>
    </citation>
    <scope>NUCLEOTIDE SEQUENCE [LARGE SCALE GENOMIC DNA]</scope>
</reference>
<keyword evidence="2" id="KW-1185">Reference proteome</keyword>
<evidence type="ECO:0000313" key="1">
    <source>
        <dbReference type="EMBL" id="GIY72795.1"/>
    </source>
</evidence>
<gene>
    <name evidence="1" type="primary">TACC1</name>
    <name evidence="1" type="ORF">CEXT_292161</name>
</gene>
<name>A0AAV4VTX4_CAEEX</name>
<dbReference type="EMBL" id="BPLR01014991">
    <property type="protein sequence ID" value="GIY72795.1"/>
    <property type="molecule type" value="Genomic_DNA"/>
</dbReference>